<evidence type="ECO:0000313" key="2">
    <source>
        <dbReference type="Proteomes" id="UP000245464"/>
    </source>
</evidence>
<dbReference type="GeneID" id="6350373"/>
<reference evidence="1" key="1">
    <citation type="journal article" date="2018" name="BMC Genomics">
        <title>Comparative genomics of the wheat fungal pathogen Pyrenophora tritici-repentis reveals chromosomal variations and genome plasticity.</title>
        <authorList>
            <person name="Moolhuijzen P."/>
            <person name="See P.T."/>
            <person name="Hane J.K."/>
            <person name="Shi G."/>
            <person name="Liu Z."/>
            <person name="Oliver R.P."/>
            <person name="Moffat C.S."/>
        </authorList>
    </citation>
    <scope>NUCLEOTIDE SEQUENCE [LARGE SCALE GENOMIC DNA]</scope>
    <source>
        <strain evidence="1">M4</strain>
    </source>
</reference>
<name>A0A2W1FSD7_9PLEO</name>
<dbReference type="RefSeq" id="XP_065959707.1">
    <property type="nucleotide sequence ID" value="XM_066109724.1"/>
</dbReference>
<dbReference type="EMBL" id="NQIK02000009">
    <property type="protein sequence ID" value="KAF7566094.1"/>
    <property type="molecule type" value="Genomic_DNA"/>
</dbReference>
<evidence type="ECO:0000313" key="1">
    <source>
        <dbReference type="EMBL" id="KAF7566094.1"/>
    </source>
</evidence>
<sequence>MSEKLYELPVGNWYTPTCALCGTKVDYEDPSSYRAVSTILDEDIEGINPTYEGGSVRKIQIGKLTVSTTRRIGTRRRVHLVHYCCKTLVTETTLSPALIAIVTPNSTQENADLLTLSSLDEFTMLNMFHKDRRPLSTYTFGKLFDLPAELFDMILSLCPANKALPFALKYDAIFHFKASEDALERDYALGPTASTILKGDAPRHRIATAIHALHILPRETLRQTFTQRRVELLPQMRATFVERGGVKYLYDICGKQAPHPEHLCAEEINFTIAIPQILFLQVHDLGITNIAFAADIHGRPRWIRETSDVQRIFVHRSKDAFTAIMVVSDPLKWRMVDVLNYDSPHPRPLLPWNTGFWTSQSLQSERTRYLQLEGYFEPTFTDISTCQSVYVVVARYISNFCGIYTQPQPNTEAQKQCYKIDLSLERTVRLMYLEMTALPFQGIVFLQVSRYLCF</sequence>
<gene>
    <name evidence="1" type="ORF">PtrM4_144140</name>
</gene>
<dbReference type="Proteomes" id="UP000245464">
    <property type="component" value="Chromosome 9"/>
</dbReference>
<comment type="caution">
    <text evidence="1">The sequence shown here is derived from an EMBL/GenBank/DDBJ whole genome shotgun (WGS) entry which is preliminary data.</text>
</comment>
<accession>A0A2W1FSD7</accession>
<organism evidence="1 2">
    <name type="scientific">Pyrenophora tritici-repentis</name>
    <dbReference type="NCBI Taxonomy" id="45151"/>
    <lineage>
        <taxon>Eukaryota</taxon>
        <taxon>Fungi</taxon>
        <taxon>Dikarya</taxon>
        <taxon>Ascomycota</taxon>
        <taxon>Pezizomycotina</taxon>
        <taxon>Dothideomycetes</taxon>
        <taxon>Pleosporomycetidae</taxon>
        <taxon>Pleosporales</taxon>
        <taxon>Pleosporineae</taxon>
        <taxon>Pleosporaceae</taxon>
        <taxon>Pyrenophora</taxon>
    </lineage>
</organism>
<dbReference type="AlphaFoldDB" id="A0A2W1FSD7"/>
<protein>
    <submittedName>
        <fullName evidence="1">Uncharacterized protein</fullName>
    </submittedName>
</protein>
<proteinExistence type="predicted"/>
<dbReference type="KEGG" id="ptrr:6350373"/>